<name>A0A4P6EP63_9MICO</name>
<dbReference type="CDD" id="cd06174">
    <property type="entry name" value="MFS"/>
    <property type="match status" value="1"/>
</dbReference>
<feature type="transmembrane region" description="Helical" evidence="7">
    <location>
        <begin position="188"/>
        <end position="211"/>
    </location>
</feature>
<evidence type="ECO:0000256" key="7">
    <source>
        <dbReference type="SAM" id="Phobius"/>
    </source>
</evidence>
<dbReference type="Gene3D" id="1.20.1250.20">
    <property type="entry name" value="MFS general substrate transporter like domains"/>
    <property type="match status" value="2"/>
</dbReference>
<dbReference type="RefSeq" id="WP_129205686.1">
    <property type="nucleotide sequence ID" value="NZ_CP035495.1"/>
</dbReference>
<feature type="transmembrane region" description="Helical" evidence="7">
    <location>
        <begin position="262"/>
        <end position="281"/>
    </location>
</feature>
<dbReference type="SUPFAM" id="SSF103473">
    <property type="entry name" value="MFS general substrate transporter"/>
    <property type="match status" value="1"/>
</dbReference>
<keyword evidence="3" id="KW-1003">Cell membrane</keyword>
<feature type="transmembrane region" description="Helical" evidence="7">
    <location>
        <begin position="24"/>
        <end position="42"/>
    </location>
</feature>
<evidence type="ECO:0000256" key="6">
    <source>
        <dbReference type="ARBA" id="ARBA00023136"/>
    </source>
</evidence>
<dbReference type="EMBL" id="CP035495">
    <property type="protein sequence ID" value="QAY64544.1"/>
    <property type="molecule type" value="Genomic_DNA"/>
</dbReference>
<dbReference type="AlphaFoldDB" id="A0A4P6EP63"/>
<dbReference type="Pfam" id="PF07690">
    <property type="entry name" value="MFS_1"/>
    <property type="match status" value="1"/>
</dbReference>
<feature type="transmembrane region" description="Helical" evidence="7">
    <location>
        <begin position="307"/>
        <end position="325"/>
    </location>
</feature>
<protein>
    <submittedName>
        <fullName evidence="9">MFS transporter</fullName>
    </submittedName>
</protein>
<keyword evidence="6 7" id="KW-0472">Membrane</keyword>
<dbReference type="InterPro" id="IPR011701">
    <property type="entry name" value="MFS"/>
</dbReference>
<feature type="transmembrane region" description="Helical" evidence="7">
    <location>
        <begin position="232"/>
        <end position="256"/>
    </location>
</feature>
<feature type="transmembrane region" description="Helical" evidence="7">
    <location>
        <begin position="331"/>
        <end position="352"/>
    </location>
</feature>
<evidence type="ECO:0000256" key="4">
    <source>
        <dbReference type="ARBA" id="ARBA00022692"/>
    </source>
</evidence>
<feature type="domain" description="Major facilitator superfamily (MFS) profile" evidence="8">
    <location>
        <begin position="26"/>
        <end position="434"/>
    </location>
</feature>
<feature type="transmembrane region" description="Helical" evidence="7">
    <location>
        <begin position="91"/>
        <end position="108"/>
    </location>
</feature>
<dbReference type="KEGG" id="xyl:ET495_16515"/>
<dbReference type="PROSITE" id="PS50850">
    <property type="entry name" value="MFS"/>
    <property type="match status" value="1"/>
</dbReference>
<sequence>MASHAGVPTSGLVSWRDLSTLRRWGLLMLVSAGSSIIFYIPYLRWVFPDQMMDALGINNQQIGILMSAYAVTAMICYVPSGILADKVRMRTLSWVGYIATAVLLYVYALLPSFGVLMVLMIGLGVTTILIWWGTRLKLVRLLFDESEYPSRIGWSYLFFALGGLLVGNVIATLLLNHTGTDTAGHQAFLRYLLLSVATIILVMGVLAFLFIPRFDNEFDPNAKRLSLSEFVAALKNPAVVWASLTMFFVYFIHTSITYTTQWLQIGAIGVGAVMIANIGNVRSYGMGVFSGPIAGAITKRVGSTSKVVMGGFALAVVGLLTFVLLPWNTSMAVPFIVLTLALGFVCTGVFYVTTGQLTEARVPTQTFGAAAGIVSLVGFLPDTFRDIWFGRMIDQANLADGGNTGDAFRTIWWIVIAACVLGAFCAFMVLRIARKQSKARAELASGEHGDVVGASASTGA</sequence>
<keyword evidence="4 7" id="KW-0812">Transmembrane</keyword>
<organism evidence="9 10">
    <name type="scientific">Xylanimonas allomyrinae</name>
    <dbReference type="NCBI Taxonomy" id="2509459"/>
    <lineage>
        <taxon>Bacteria</taxon>
        <taxon>Bacillati</taxon>
        <taxon>Actinomycetota</taxon>
        <taxon>Actinomycetes</taxon>
        <taxon>Micrococcales</taxon>
        <taxon>Promicromonosporaceae</taxon>
        <taxon>Xylanimonas</taxon>
    </lineage>
</organism>
<keyword evidence="2" id="KW-0813">Transport</keyword>
<dbReference type="InterPro" id="IPR020846">
    <property type="entry name" value="MFS_dom"/>
</dbReference>
<evidence type="ECO:0000313" key="9">
    <source>
        <dbReference type="EMBL" id="QAY64544.1"/>
    </source>
</evidence>
<evidence type="ECO:0000256" key="3">
    <source>
        <dbReference type="ARBA" id="ARBA00022475"/>
    </source>
</evidence>
<gene>
    <name evidence="9" type="ORF">ET495_16515</name>
</gene>
<dbReference type="GO" id="GO:0005886">
    <property type="term" value="C:plasma membrane"/>
    <property type="evidence" value="ECO:0007669"/>
    <property type="project" value="UniProtKB-SubCell"/>
</dbReference>
<proteinExistence type="predicted"/>
<evidence type="ECO:0000256" key="1">
    <source>
        <dbReference type="ARBA" id="ARBA00004651"/>
    </source>
</evidence>
<feature type="transmembrane region" description="Helical" evidence="7">
    <location>
        <begin position="114"/>
        <end position="133"/>
    </location>
</feature>
<feature type="transmembrane region" description="Helical" evidence="7">
    <location>
        <begin position="411"/>
        <end position="430"/>
    </location>
</feature>
<feature type="transmembrane region" description="Helical" evidence="7">
    <location>
        <begin position="154"/>
        <end position="176"/>
    </location>
</feature>
<reference evidence="9 10" key="1">
    <citation type="submission" date="2019-01" db="EMBL/GenBank/DDBJ databases">
        <title>Genome sequencing of strain 2JSPR-7.</title>
        <authorList>
            <person name="Heo J."/>
            <person name="Kim S.-J."/>
            <person name="Kim J.-S."/>
            <person name="Hong S.-B."/>
            <person name="Kwon S.-W."/>
        </authorList>
    </citation>
    <scope>NUCLEOTIDE SEQUENCE [LARGE SCALE GENOMIC DNA]</scope>
    <source>
        <strain evidence="9 10">2JSPR-7</strain>
    </source>
</reference>
<feature type="transmembrane region" description="Helical" evidence="7">
    <location>
        <begin position="62"/>
        <end position="84"/>
    </location>
</feature>
<evidence type="ECO:0000259" key="8">
    <source>
        <dbReference type="PROSITE" id="PS50850"/>
    </source>
</evidence>
<comment type="subcellular location">
    <subcellularLocation>
        <location evidence="1">Cell membrane</location>
        <topology evidence="1">Multi-pass membrane protein</topology>
    </subcellularLocation>
</comment>
<dbReference type="InterPro" id="IPR050171">
    <property type="entry name" value="MFS_Transporters"/>
</dbReference>
<dbReference type="OrthoDB" id="9773404at2"/>
<evidence type="ECO:0000256" key="2">
    <source>
        <dbReference type="ARBA" id="ARBA00022448"/>
    </source>
</evidence>
<dbReference type="InterPro" id="IPR036259">
    <property type="entry name" value="MFS_trans_sf"/>
</dbReference>
<accession>A0A4P6EP63</accession>
<evidence type="ECO:0000256" key="5">
    <source>
        <dbReference type="ARBA" id="ARBA00022989"/>
    </source>
</evidence>
<dbReference type="GO" id="GO:0022857">
    <property type="term" value="F:transmembrane transporter activity"/>
    <property type="evidence" value="ECO:0007669"/>
    <property type="project" value="InterPro"/>
</dbReference>
<dbReference type="PANTHER" id="PTHR23517:SF3">
    <property type="entry name" value="INTEGRAL MEMBRANE TRANSPORT PROTEIN"/>
    <property type="match status" value="1"/>
</dbReference>
<keyword evidence="5 7" id="KW-1133">Transmembrane helix</keyword>
<dbReference type="PANTHER" id="PTHR23517">
    <property type="entry name" value="RESISTANCE PROTEIN MDTM, PUTATIVE-RELATED-RELATED"/>
    <property type="match status" value="1"/>
</dbReference>
<feature type="transmembrane region" description="Helical" evidence="7">
    <location>
        <begin position="364"/>
        <end position="381"/>
    </location>
</feature>
<dbReference type="Proteomes" id="UP000291758">
    <property type="component" value="Chromosome"/>
</dbReference>
<evidence type="ECO:0000313" key="10">
    <source>
        <dbReference type="Proteomes" id="UP000291758"/>
    </source>
</evidence>
<keyword evidence="10" id="KW-1185">Reference proteome</keyword>